<protein>
    <submittedName>
        <fullName evidence="2">Uncharacterized protein</fullName>
    </submittedName>
</protein>
<evidence type="ECO:0000256" key="1">
    <source>
        <dbReference type="SAM" id="MobiDB-lite"/>
    </source>
</evidence>
<accession>A0A9P7U9C6</accession>
<feature type="region of interest" description="Disordered" evidence="1">
    <location>
        <begin position="1"/>
        <end position="42"/>
    </location>
</feature>
<keyword evidence="3" id="KW-1185">Reference proteome</keyword>
<reference evidence="2" key="1">
    <citation type="submission" date="2021-05" db="EMBL/GenBank/DDBJ databases">
        <title>Comparative genomics of three Colletotrichum scovillei strains and genetic complementation revealed genes involved fungal growth and virulence on chili pepper.</title>
        <authorList>
            <person name="Hsieh D.-K."/>
            <person name="Chuang S.-C."/>
            <person name="Chen C.-Y."/>
            <person name="Chao Y.-T."/>
            <person name="Lu M.-Y.J."/>
            <person name="Lee M.-H."/>
            <person name="Shih M.-C."/>
        </authorList>
    </citation>
    <scope>NUCLEOTIDE SEQUENCE</scope>
    <source>
        <strain evidence="2">Coll-153</strain>
    </source>
</reference>
<dbReference type="EMBL" id="JAESDN010000009">
    <property type="protein sequence ID" value="KAG7045355.1"/>
    <property type="molecule type" value="Genomic_DNA"/>
</dbReference>
<dbReference type="AlphaFoldDB" id="A0A9P7U9C6"/>
<organism evidence="2 3">
    <name type="scientific">Colletotrichum scovillei</name>
    <dbReference type="NCBI Taxonomy" id="1209932"/>
    <lineage>
        <taxon>Eukaryota</taxon>
        <taxon>Fungi</taxon>
        <taxon>Dikarya</taxon>
        <taxon>Ascomycota</taxon>
        <taxon>Pezizomycotina</taxon>
        <taxon>Sordariomycetes</taxon>
        <taxon>Hypocreomycetidae</taxon>
        <taxon>Glomerellales</taxon>
        <taxon>Glomerellaceae</taxon>
        <taxon>Colletotrichum</taxon>
        <taxon>Colletotrichum acutatum species complex</taxon>
    </lineage>
</organism>
<comment type="caution">
    <text evidence="2">The sequence shown here is derived from an EMBL/GenBank/DDBJ whole genome shotgun (WGS) entry which is preliminary data.</text>
</comment>
<evidence type="ECO:0000313" key="3">
    <source>
        <dbReference type="Proteomes" id="UP000699042"/>
    </source>
</evidence>
<evidence type="ECO:0000313" key="2">
    <source>
        <dbReference type="EMBL" id="KAG7045355.1"/>
    </source>
</evidence>
<sequence length="82" mass="9338">MSLCEKPTPRLRPKRDYGTISIGQELPKYQSRAGPTNPPGRQQSILFIKARKTFDIQVDRPRDSRGANLDVRATLRSTFHLS</sequence>
<name>A0A9P7U9C6_9PEZI</name>
<gene>
    <name evidence="2" type="ORF">JMJ77_009438</name>
</gene>
<proteinExistence type="predicted"/>
<dbReference type="Proteomes" id="UP000699042">
    <property type="component" value="Unassembled WGS sequence"/>
</dbReference>